<dbReference type="InParanoid" id="A0A0H2S5Q7"/>
<organism evidence="2 3">
    <name type="scientific">Schizopora paradoxa</name>
    <dbReference type="NCBI Taxonomy" id="27342"/>
    <lineage>
        <taxon>Eukaryota</taxon>
        <taxon>Fungi</taxon>
        <taxon>Dikarya</taxon>
        <taxon>Basidiomycota</taxon>
        <taxon>Agaricomycotina</taxon>
        <taxon>Agaricomycetes</taxon>
        <taxon>Hymenochaetales</taxon>
        <taxon>Schizoporaceae</taxon>
        <taxon>Schizopora</taxon>
    </lineage>
</organism>
<dbReference type="AlphaFoldDB" id="A0A0H2S5Q7"/>
<dbReference type="OrthoDB" id="5835829at2759"/>
<evidence type="ECO:0000313" key="2">
    <source>
        <dbReference type="EMBL" id="KLO16953.1"/>
    </source>
</evidence>
<dbReference type="InterPro" id="IPR002213">
    <property type="entry name" value="UDP_glucos_trans"/>
</dbReference>
<dbReference type="GO" id="GO:0008194">
    <property type="term" value="F:UDP-glycosyltransferase activity"/>
    <property type="evidence" value="ECO:0007669"/>
    <property type="project" value="InterPro"/>
</dbReference>
<keyword evidence="3" id="KW-1185">Reference proteome</keyword>
<dbReference type="SUPFAM" id="SSF53756">
    <property type="entry name" value="UDP-Glycosyltransferase/glycogen phosphorylase"/>
    <property type="match status" value="1"/>
</dbReference>
<dbReference type="Proteomes" id="UP000053477">
    <property type="component" value="Unassembled WGS sequence"/>
</dbReference>
<dbReference type="CDD" id="cd03784">
    <property type="entry name" value="GT1_Gtf-like"/>
    <property type="match status" value="1"/>
</dbReference>
<dbReference type="STRING" id="27342.A0A0H2S5Q7"/>
<name>A0A0H2S5Q7_9AGAM</name>
<dbReference type="Gene3D" id="3.40.50.2000">
    <property type="entry name" value="Glycogen Phosphorylase B"/>
    <property type="match status" value="2"/>
</dbReference>
<sequence length="495" mass="54433">MVDLAVKIEKLQPTYITLLVADTLFDAIDRELSKQLILHVQKDRRKCIRVVGLECNKSSFDTEVINESFTQTYKSLVNEKPIRGAPATKGLITGLPIPSAVVIDLVGWEFLQSIRATSGSSIPVFVLQGSSATQVFLASAPESLGGRGDFASKLEIQSKANNVPADEIRGFAQKVKTTGKIIKGAGMIPMHDYEVYPQLSCFDSGVSIAYLTRHMHRLFSRCDGIILNSSCAVEPAAIRAWGEWCAPRPVFSLGPLASIEEAEGEDFSDTSDIPDHIKVFLDNAVETYGPQSVIYISFGTVFWTTEPEKLWAMLDILISRHIPFILAHTAPQASIPQEVLDRVEASKLGILCRWAPQQFILGHSATGWFVSHCGQSSMLEALLAGVPMMCWPFRGDQPFNAVTLSWTLNVAYELFEARNGPHGLAPILRLGSRAPKGTIDAFTAEFINVLEQAKGEDGALKRANAKRISDEIKGIWVEGGSGWAEIRRLVRYLEV</sequence>
<protein>
    <submittedName>
        <fullName evidence="2">UDP-Glycosyltransferase/glycogen phosphorylase</fullName>
    </submittedName>
</protein>
<keyword evidence="1 2" id="KW-0808">Transferase</keyword>
<evidence type="ECO:0000256" key="1">
    <source>
        <dbReference type="ARBA" id="ARBA00022679"/>
    </source>
</evidence>
<dbReference type="Pfam" id="PF00201">
    <property type="entry name" value="UDPGT"/>
    <property type="match status" value="1"/>
</dbReference>
<accession>A0A0H2S5Q7</accession>
<dbReference type="PANTHER" id="PTHR48045">
    <property type="entry name" value="UDP-GLYCOSYLTRANSFERASE 72B1"/>
    <property type="match status" value="1"/>
</dbReference>
<dbReference type="PANTHER" id="PTHR48045:SF31">
    <property type="entry name" value="UDP-GLYCOSYLTRANSFERASE 76B1-LIKE"/>
    <property type="match status" value="1"/>
</dbReference>
<gene>
    <name evidence="2" type="ORF">SCHPADRAFT_847455</name>
</gene>
<reference evidence="2 3" key="1">
    <citation type="submission" date="2015-04" db="EMBL/GenBank/DDBJ databases">
        <title>Complete genome sequence of Schizopora paradoxa KUC8140, a cosmopolitan wood degrader in East Asia.</title>
        <authorList>
            <consortium name="DOE Joint Genome Institute"/>
            <person name="Min B."/>
            <person name="Park H."/>
            <person name="Jang Y."/>
            <person name="Kim J.-J."/>
            <person name="Kim K.H."/>
            <person name="Pangilinan J."/>
            <person name="Lipzen A."/>
            <person name="Riley R."/>
            <person name="Grigoriev I.V."/>
            <person name="Spatafora J.W."/>
            <person name="Choi I.-G."/>
        </authorList>
    </citation>
    <scope>NUCLEOTIDE SEQUENCE [LARGE SCALE GENOMIC DNA]</scope>
    <source>
        <strain evidence="2 3">KUC8140</strain>
    </source>
</reference>
<evidence type="ECO:0000313" key="3">
    <source>
        <dbReference type="Proteomes" id="UP000053477"/>
    </source>
</evidence>
<proteinExistence type="predicted"/>
<dbReference type="EMBL" id="KQ085910">
    <property type="protein sequence ID" value="KLO16953.1"/>
    <property type="molecule type" value="Genomic_DNA"/>
</dbReference>